<protein>
    <submittedName>
        <fullName evidence="2">Transmembrane protein</fullName>
    </submittedName>
</protein>
<reference evidence="1" key="2">
    <citation type="submission" date="2014-05" db="EMBL/GenBank/DDBJ databases">
        <title>The genome and life-stage specific transcriptomes of Globodera pallida elucidate key aspects of plant parasitism by a cyst nematode.</title>
        <authorList>
            <person name="Cotton J.A."/>
            <person name="Lilley C.J."/>
            <person name="Jones L.M."/>
            <person name="Kikuchi T."/>
            <person name="Reid A.J."/>
            <person name="Thorpe P."/>
            <person name="Tsai I.J."/>
            <person name="Beasley H."/>
            <person name="Blok V."/>
            <person name="Cock P.J.A."/>
            <person name="Van den Akker S.E."/>
            <person name="Holroyd N."/>
            <person name="Hunt M."/>
            <person name="Mantelin S."/>
            <person name="Naghra H."/>
            <person name="Pain A."/>
            <person name="Palomares-Rius J.E."/>
            <person name="Zarowiecki M."/>
            <person name="Berriman M."/>
            <person name="Jones J.T."/>
            <person name="Urwin P.E."/>
        </authorList>
    </citation>
    <scope>NUCLEOTIDE SEQUENCE [LARGE SCALE GENOMIC DNA]</scope>
    <source>
        <strain evidence="1">Lindley</strain>
    </source>
</reference>
<sequence length="130" mass="13979">MSHAMLVPNIVGLSTALHGISQEIRKKCEQMRELWTERLTSDNVSCNCFVGTKGIDWTNMQFTLPPRSEGLKCEEGNLNAACCSAVSAKVGKVANSAVQCECISNLGARYKIAMCGGGMLMAIGLVRPLL</sequence>
<organism evidence="1 2">
    <name type="scientific">Globodera pallida</name>
    <name type="common">Potato cyst nematode worm</name>
    <name type="synonym">Heterodera pallida</name>
    <dbReference type="NCBI Taxonomy" id="36090"/>
    <lineage>
        <taxon>Eukaryota</taxon>
        <taxon>Metazoa</taxon>
        <taxon>Ecdysozoa</taxon>
        <taxon>Nematoda</taxon>
        <taxon>Chromadorea</taxon>
        <taxon>Rhabditida</taxon>
        <taxon>Tylenchina</taxon>
        <taxon>Tylenchomorpha</taxon>
        <taxon>Tylenchoidea</taxon>
        <taxon>Heteroderidae</taxon>
        <taxon>Heteroderinae</taxon>
        <taxon>Globodera</taxon>
    </lineage>
</organism>
<reference evidence="2" key="3">
    <citation type="submission" date="2016-06" db="UniProtKB">
        <authorList>
            <consortium name="WormBaseParasite"/>
        </authorList>
    </citation>
    <scope>IDENTIFICATION</scope>
</reference>
<reference evidence="1" key="1">
    <citation type="submission" date="2013-12" db="EMBL/GenBank/DDBJ databases">
        <authorList>
            <person name="Aslett M."/>
        </authorList>
    </citation>
    <scope>NUCLEOTIDE SEQUENCE [LARGE SCALE GENOMIC DNA]</scope>
    <source>
        <strain evidence="1">Lindley</strain>
    </source>
</reference>
<dbReference type="Proteomes" id="UP000050741">
    <property type="component" value="Unassembled WGS sequence"/>
</dbReference>
<evidence type="ECO:0000313" key="2">
    <source>
        <dbReference type="WBParaSite" id="GPLIN_000666700"/>
    </source>
</evidence>
<keyword evidence="1" id="KW-1185">Reference proteome</keyword>
<dbReference type="AlphaFoldDB" id="A0A183C1C4"/>
<proteinExistence type="predicted"/>
<name>A0A183C1C4_GLOPA</name>
<evidence type="ECO:0000313" key="1">
    <source>
        <dbReference type="Proteomes" id="UP000050741"/>
    </source>
</evidence>
<dbReference type="WBParaSite" id="GPLIN_000666700">
    <property type="protein sequence ID" value="GPLIN_000666700"/>
    <property type="gene ID" value="GPLIN_000666700"/>
</dbReference>
<accession>A0A183C1C4</accession>